<dbReference type="Proteomes" id="UP000765509">
    <property type="component" value="Unassembled WGS sequence"/>
</dbReference>
<reference evidence="1" key="1">
    <citation type="submission" date="2021-03" db="EMBL/GenBank/DDBJ databases">
        <title>Draft genome sequence of rust myrtle Austropuccinia psidii MF-1, a brazilian biotype.</title>
        <authorList>
            <person name="Quecine M.C."/>
            <person name="Pachon D.M.R."/>
            <person name="Bonatelli M.L."/>
            <person name="Correr F.H."/>
            <person name="Franceschini L.M."/>
            <person name="Leite T.F."/>
            <person name="Margarido G.R.A."/>
            <person name="Almeida C.A."/>
            <person name="Ferrarezi J.A."/>
            <person name="Labate C.A."/>
        </authorList>
    </citation>
    <scope>NUCLEOTIDE SEQUENCE</scope>
    <source>
        <strain evidence="1">MF-1</strain>
    </source>
</reference>
<dbReference type="EMBL" id="AVOT02121376">
    <property type="protein sequence ID" value="MBW0585586.1"/>
    <property type="molecule type" value="Genomic_DNA"/>
</dbReference>
<dbReference type="OrthoDB" id="2517153at2759"/>
<protein>
    <submittedName>
        <fullName evidence="1">Uncharacterized protein</fullName>
    </submittedName>
</protein>
<proteinExistence type="predicted"/>
<organism evidence="1 2">
    <name type="scientific">Austropuccinia psidii MF-1</name>
    <dbReference type="NCBI Taxonomy" id="1389203"/>
    <lineage>
        <taxon>Eukaryota</taxon>
        <taxon>Fungi</taxon>
        <taxon>Dikarya</taxon>
        <taxon>Basidiomycota</taxon>
        <taxon>Pucciniomycotina</taxon>
        <taxon>Pucciniomycetes</taxon>
        <taxon>Pucciniales</taxon>
        <taxon>Sphaerophragmiaceae</taxon>
        <taxon>Austropuccinia</taxon>
    </lineage>
</organism>
<gene>
    <name evidence="1" type="ORF">O181_125301</name>
</gene>
<evidence type="ECO:0000313" key="2">
    <source>
        <dbReference type="Proteomes" id="UP000765509"/>
    </source>
</evidence>
<keyword evidence="2" id="KW-1185">Reference proteome</keyword>
<dbReference type="AlphaFoldDB" id="A0A9Q3KS33"/>
<evidence type="ECO:0000313" key="1">
    <source>
        <dbReference type="EMBL" id="MBW0585586.1"/>
    </source>
</evidence>
<comment type="caution">
    <text evidence="1">The sequence shown here is derived from an EMBL/GenBank/DDBJ whole genome shotgun (WGS) entry which is preliminary data.</text>
</comment>
<name>A0A9Q3KS33_9BASI</name>
<accession>A0A9Q3KS33</accession>
<sequence>MDFCTCPSCRKYKITLSNGKTCQGLYVNRSTQIRHWAKEAKKESSAIEHGVSNILLNRKHSSTSDVKEHTDQEEDDCNNESISQSKITSVILYFIMWLYLVCGISRENCHCARDMIVYLAQVVTQQDCSIKSQLSRVPYDIHTISKLLESEFEFERHVCCPQCYSLYNIELAPGECT</sequence>